<keyword evidence="3" id="KW-0804">Transcription</keyword>
<dbReference type="SUPFAM" id="SSF64288">
    <property type="entry name" value="Chorismate lyase-like"/>
    <property type="match status" value="1"/>
</dbReference>
<keyword evidence="2" id="KW-0238">DNA-binding</keyword>
<dbReference type="AlphaFoldDB" id="A0A4R2B6Y2"/>
<evidence type="ECO:0000313" key="6">
    <source>
        <dbReference type="Proteomes" id="UP000295689"/>
    </source>
</evidence>
<dbReference type="CDD" id="cd07377">
    <property type="entry name" value="WHTH_GntR"/>
    <property type="match status" value="1"/>
</dbReference>
<gene>
    <name evidence="5" type="ORF">EV146_11373</name>
</gene>
<reference evidence="5 6" key="1">
    <citation type="journal article" date="2015" name="Stand. Genomic Sci.">
        <title>Genomic Encyclopedia of Bacterial and Archaeal Type Strains, Phase III: the genomes of soil and plant-associated and newly described type strains.</title>
        <authorList>
            <person name="Whitman W.B."/>
            <person name="Woyke T."/>
            <person name="Klenk H.P."/>
            <person name="Zhou Y."/>
            <person name="Lilburn T.G."/>
            <person name="Beck B.J."/>
            <person name="De Vos P."/>
            <person name="Vandamme P."/>
            <person name="Eisen J.A."/>
            <person name="Garrity G."/>
            <person name="Hugenholtz P."/>
            <person name="Kyrpides N.C."/>
        </authorList>
    </citation>
    <scope>NUCLEOTIDE SEQUENCE [LARGE SCALE GENOMIC DNA]</scope>
    <source>
        <strain evidence="5 6">CV53</strain>
    </source>
</reference>
<comment type="caution">
    <text evidence="5">The sequence shown here is derived from an EMBL/GenBank/DDBJ whole genome shotgun (WGS) entry which is preliminary data.</text>
</comment>
<dbReference type="Gene3D" id="1.10.10.10">
    <property type="entry name" value="Winged helix-like DNA-binding domain superfamily/Winged helix DNA-binding domain"/>
    <property type="match status" value="1"/>
</dbReference>
<dbReference type="InterPro" id="IPR036390">
    <property type="entry name" value="WH_DNA-bd_sf"/>
</dbReference>
<sequence length="255" mass="29279">MDQNSRLPLYIQLKMWIIKQIENEVFKSGGKIPTEHNLSEMHNISRPTVRQALSELVQEGYLTKRRGLGTFVSSPLFTGDATIFRTFAEEMEIFGFSHSAKLIDKKIYPASSSLAKSLCIEEGDEVFELVRLRYAIGKPLAIRTSIIPVKLYPNLLEENLEELYSLFAQKGIFPKRSKQTFQAVPANEKEAELLNVTEGTPLMLWEGIVFTTNELPMEKVKVVYLGSHFRFEIDQTRQQPNIYLNNDNEWVSDNK</sequence>
<dbReference type="PANTHER" id="PTHR44846:SF1">
    <property type="entry name" value="MANNOSYL-D-GLYCERATE TRANSPORT_METABOLISM SYSTEM REPRESSOR MNGR-RELATED"/>
    <property type="match status" value="1"/>
</dbReference>
<dbReference type="PROSITE" id="PS50949">
    <property type="entry name" value="HTH_GNTR"/>
    <property type="match status" value="1"/>
</dbReference>
<dbReference type="GO" id="GO:0003700">
    <property type="term" value="F:DNA-binding transcription factor activity"/>
    <property type="evidence" value="ECO:0007669"/>
    <property type="project" value="InterPro"/>
</dbReference>
<dbReference type="InterPro" id="IPR011663">
    <property type="entry name" value="UTRA"/>
</dbReference>
<dbReference type="EMBL" id="SLVV01000013">
    <property type="protein sequence ID" value="TCN21149.1"/>
    <property type="molecule type" value="Genomic_DNA"/>
</dbReference>
<proteinExistence type="predicted"/>
<evidence type="ECO:0000256" key="2">
    <source>
        <dbReference type="ARBA" id="ARBA00023125"/>
    </source>
</evidence>
<organism evidence="5 6">
    <name type="scientific">Mesobacillus foraminis</name>
    <dbReference type="NCBI Taxonomy" id="279826"/>
    <lineage>
        <taxon>Bacteria</taxon>
        <taxon>Bacillati</taxon>
        <taxon>Bacillota</taxon>
        <taxon>Bacilli</taxon>
        <taxon>Bacillales</taxon>
        <taxon>Bacillaceae</taxon>
        <taxon>Mesobacillus</taxon>
    </lineage>
</organism>
<feature type="domain" description="HTH gntR-type" evidence="4">
    <location>
        <begin position="7"/>
        <end position="75"/>
    </location>
</feature>
<dbReference type="RefSeq" id="WP_132010810.1">
    <property type="nucleotide sequence ID" value="NZ_JABUHM010000010.1"/>
</dbReference>
<dbReference type="PRINTS" id="PR00035">
    <property type="entry name" value="HTHGNTR"/>
</dbReference>
<dbReference type="Pfam" id="PF00392">
    <property type="entry name" value="GntR"/>
    <property type="match status" value="1"/>
</dbReference>
<evidence type="ECO:0000259" key="4">
    <source>
        <dbReference type="PROSITE" id="PS50949"/>
    </source>
</evidence>
<dbReference type="InterPro" id="IPR000524">
    <property type="entry name" value="Tscrpt_reg_HTH_GntR"/>
</dbReference>
<dbReference type="Gene3D" id="3.40.1410.10">
    <property type="entry name" value="Chorismate lyase-like"/>
    <property type="match status" value="1"/>
</dbReference>
<dbReference type="Proteomes" id="UP000295689">
    <property type="component" value="Unassembled WGS sequence"/>
</dbReference>
<accession>A0A4R2B6Y2</accession>
<dbReference type="FunFam" id="1.10.10.10:FF:000079">
    <property type="entry name" value="GntR family transcriptional regulator"/>
    <property type="match status" value="1"/>
</dbReference>
<dbReference type="SMART" id="SM00345">
    <property type="entry name" value="HTH_GNTR"/>
    <property type="match status" value="1"/>
</dbReference>
<evidence type="ECO:0000313" key="5">
    <source>
        <dbReference type="EMBL" id="TCN21149.1"/>
    </source>
</evidence>
<dbReference type="GO" id="GO:0045892">
    <property type="term" value="P:negative regulation of DNA-templated transcription"/>
    <property type="evidence" value="ECO:0007669"/>
    <property type="project" value="TreeGrafter"/>
</dbReference>
<protein>
    <submittedName>
        <fullName evidence="5">GntR family transcriptional regulator</fullName>
    </submittedName>
</protein>
<dbReference type="InterPro" id="IPR050679">
    <property type="entry name" value="Bact_HTH_transcr_reg"/>
</dbReference>
<dbReference type="InterPro" id="IPR028978">
    <property type="entry name" value="Chorismate_lyase_/UTRA_dom_sf"/>
</dbReference>
<dbReference type="InterPro" id="IPR036388">
    <property type="entry name" value="WH-like_DNA-bd_sf"/>
</dbReference>
<name>A0A4R2B6Y2_9BACI</name>
<dbReference type="SMART" id="SM00866">
    <property type="entry name" value="UTRA"/>
    <property type="match status" value="1"/>
</dbReference>
<evidence type="ECO:0000256" key="3">
    <source>
        <dbReference type="ARBA" id="ARBA00023163"/>
    </source>
</evidence>
<dbReference type="Pfam" id="PF07702">
    <property type="entry name" value="UTRA"/>
    <property type="match status" value="1"/>
</dbReference>
<dbReference type="GO" id="GO:0003677">
    <property type="term" value="F:DNA binding"/>
    <property type="evidence" value="ECO:0007669"/>
    <property type="project" value="UniProtKB-KW"/>
</dbReference>
<evidence type="ECO:0000256" key="1">
    <source>
        <dbReference type="ARBA" id="ARBA00023015"/>
    </source>
</evidence>
<dbReference type="PANTHER" id="PTHR44846">
    <property type="entry name" value="MANNOSYL-D-GLYCERATE TRANSPORT/METABOLISM SYSTEM REPRESSOR MNGR-RELATED"/>
    <property type="match status" value="1"/>
</dbReference>
<keyword evidence="1" id="KW-0805">Transcription regulation</keyword>
<dbReference type="SUPFAM" id="SSF46785">
    <property type="entry name" value="Winged helix' DNA-binding domain"/>
    <property type="match status" value="1"/>
</dbReference>
<keyword evidence="6" id="KW-1185">Reference proteome</keyword>